<dbReference type="KEGG" id="ole:K0B96_08650"/>
<keyword evidence="3" id="KW-1185">Reference proteome</keyword>
<evidence type="ECO:0000256" key="1">
    <source>
        <dbReference type="SAM" id="Phobius"/>
    </source>
</evidence>
<name>A0A8F9TZ93_9BACT</name>
<proteinExistence type="predicted"/>
<feature type="transmembrane region" description="Helical" evidence="1">
    <location>
        <begin position="40"/>
        <end position="57"/>
    </location>
</feature>
<feature type="transmembrane region" description="Helical" evidence="1">
    <location>
        <begin position="95"/>
        <end position="113"/>
    </location>
</feature>
<sequence>MNRTTPAVIWWTLWSGILLGLVAIYTGLRPTIPASAAAGIRYLPLAPLLVAVLIRWVALPRVTQIRAAFPLFIVGLAFAEACGLMGLFLVPDLAAAYFILALLGLAQLAPVFAGRFEA</sequence>
<dbReference type="Proteomes" id="UP000825051">
    <property type="component" value="Chromosome"/>
</dbReference>
<evidence type="ECO:0000313" key="3">
    <source>
        <dbReference type="Proteomes" id="UP000825051"/>
    </source>
</evidence>
<protein>
    <submittedName>
        <fullName evidence="2">Uncharacterized protein</fullName>
    </submittedName>
</protein>
<evidence type="ECO:0000313" key="2">
    <source>
        <dbReference type="EMBL" id="QYM80870.1"/>
    </source>
</evidence>
<accession>A0A8F9TZ93</accession>
<feature type="transmembrane region" description="Helical" evidence="1">
    <location>
        <begin position="7"/>
        <end position="28"/>
    </location>
</feature>
<dbReference type="RefSeq" id="WP_220166623.1">
    <property type="nucleotide sequence ID" value="NZ_CP080507.1"/>
</dbReference>
<dbReference type="EMBL" id="CP080507">
    <property type="protein sequence ID" value="QYM80870.1"/>
    <property type="molecule type" value="Genomic_DNA"/>
</dbReference>
<keyword evidence="1" id="KW-0812">Transmembrane</keyword>
<organism evidence="2 3">
    <name type="scientific">Horticoccus luteus</name>
    <dbReference type="NCBI Taxonomy" id="2862869"/>
    <lineage>
        <taxon>Bacteria</taxon>
        <taxon>Pseudomonadati</taxon>
        <taxon>Verrucomicrobiota</taxon>
        <taxon>Opitutia</taxon>
        <taxon>Opitutales</taxon>
        <taxon>Opitutaceae</taxon>
        <taxon>Horticoccus</taxon>
    </lineage>
</organism>
<reference evidence="2" key="1">
    <citation type="submission" date="2021-08" db="EMBL/GenBank/DDBJ databases">
        <title>Genome of a novel bacterium of the phylum Verrucomicrobia, Oleiharenicola sp. KSB-15.</title>
        <authorList>
            <person name="Chung J.-H."/>
            <person name="Ahn J.-H."/>
            <person name="Yoon Y."/>
            <person name="Kim D.-Y."/>
            <person name="An S.-H."/>
            <person name="Park I."/>
            <person name="Yeon J."/>
        </authorList>
    </citation>
    <scope>NUCLEOTIDE SEQUENCE</scope>
    <source>
        <strain evidence="2">KSB-15</strain>
    </source>
</reference>
<gene>
    <name evidence="2" type="ORF">K0B96_08650</name>
</gene>
<feature type="transmembrane region" description="Helical" evidence="1">
    <location>
        <begin position="69"/>
        <end position="89"/>
    </location>
</feature>
<keyword evidence="1" id="KW-0472">Membrane</keyword>
<dbReference type="AlphaFoldDB" id="A0A8F9TZ93"/>
<keyword evidence="1" id="KW-1133">Transmembrane helix</keyword>